<evidence type="ECO:0000313" key="2">
    <source>
        <dbReference type="Proteomes" id="UP001055093"/>
    </source>
</evidence>
<gene>
    <name evidence="1" type="ORF">BGCPKDLD_4078</name>
</gene>
<keyword evidence="2" id="KW-1185">Reference proteome</keyword>
<name>A0ABQ4UZD8_9HYPH</name>
<dbReference type="Proteomes" id="UP001055093">
    <property type="component" value="Unassembled WGS sequence"/>
</dbReference>
<reference evidence="1" key="2">
    <citation type="submission" date="2021-08" db="EMBL/GenBank/DDBJ databases">
        <authorList>
            <person name="Tani A."/>
            <person name="Ola A."/>
            <person name="Ogura Y."/>
            <person name="Katsura K."/>
            <person name="Hayashi T."/>
        </authorList>
    </citation>
    <scope>NUCLEOTIDE SEQUENCE</scope>
    <source>
        <strain evidence="1">DSM 14458</strain>
    </source>
</reference>
<organism evidence="1 2">
    <name type="scientific">Methylorubrum suomiense</name>
    <dbReference type="NCBI Taxonomy" id="144191"/>
    <lineage>
        <taxon>Bacteria</taxon>
        <taxon>Pseudomonadati</taxon>
        <taxon>Pseudomonadota</taxon>
        <taxon>Alphaproteobacteria</taxon>
        <taxon>Hyphomicrobiales</taxon>
        <taxon>Methylobacteriaceae</taxon>
        <taxon>Methylorubrum</taxon>
    </lineage>
</organism>
<evidence type="ECO:0000313" key="1">
    <source>
        <dbReference type="EMBL" id="GJE77473.1"/>
    </source>
</evidence>
<protein>
    <submittedName>
        <fullName evidence="1">Uncharacterized protein</fullName>
    </submittedName>
</protein>
<accession>A0ABQ4UZD8</accession>
<comment type="caution">
    <text evidence="1">The sequence shown here is derived from an EMBL/GenBank/DDBJ whole genome shotgun (WGS) entry which is preliminary data.</text>
</comment>
<reference evidence="1" key="1">
    <citation type="journal article" date="2021" name="Front. Microbiol.">
        <title>Comprehensive Comparative Genomics and Phenotyping of Methylobacterium Species.</title>
        <authorList>
            <person name="Alessa O."/>
            <person name="Ogura Y."/>
            <person name="Fujitani Y."/>
            <person name="Takami H."/>
            <person name="Hayashi T."/>
            <person name="Sahin N."/>
            <person name="Tani A."/>
        </authorList>
    </citation>
    <scope>NUCLEOTIDE SEQUENCE</scope>
    <source>
        <strain evidence="1">DSM 14458</strain>
    </source>
</reference>
<sequence>MFDEGSTVRARFIVRLRCHNCLKTTTRAIESPDLEDAPCNVEELLESAWLQRQSFACGECENPIATLVSVKQEDIA</sequence>
<proteinExistence type="predicted"/>
<dbReference type="EMBL" id="BPRE01000015">
    <property type="protein sequence ID" value="GJE77473.1"/>
    <property type="molecule type" value="Genomic_DNA"/>
</dbReference>